<dbReference type="PROSITE" id="PS50805">
    <property type="entry name" value="KRAB"/>
    <property type="match status" value="1"/>
</dbReference>
<dbReference type="CDD" id="cd07765">
    <property type="entry name" value="KRAB_A-box"/>
    <property type="match status" value="1"/>
</dbReference>
<dbReference type="Antibodypedia" id="826">
    <property type="antibodies" value="130 antibodies from 20 providers"/>
</dbReference>
<dbReference type="VEuPathDB" id="HostDB:ENSG00000105136"/>
<evidence type="ECO:0000313" key="3">
    <source>
        <dbReference type="Proteomes" id="UP000005640"/>
    </source>
</evidence>
<sequence>MAAAALRDPAQGYVTFEDVAVYFSQEEWRLLDDAQRLLYRNVMLENFTLLASLGKVLTPHPSILSWARLFLLFLGRGLFFPKLNCGHSFLLQYPEVAIVIGLGCVYYHLLSPS</sequence>
<dbReference type="PANTHER" id="PTHR23232:SF133">
    <property type="entry name" value="RIKEN CDNA 1700020N01 GENE"/>
    <property type="match status" value="1"/>
</dbReference>
<dbReference type="ExpressionAtlas" id="E5RHZ9">
    <property type="expression patterns" value="baseline and differential"/>
</dbReference>
<gene>
    <name evidence="2" type="primary">ZNF419</name>
</gene>
<dbReference type="Ensembl" id="ENST00000523312.1">
    <property type="protein sequence ID" value="ENSP00000428515.1"/>
    <property type="gene ID" value="ENSG00000105136.23"/>
</dbReference>
<dbReference type="GO" id="GO:0006355">
    <property type="term" value="P:regulation of DNA-templated transcription"/>
    <property type="evidence" value="ECO:0007669"/>
    <property type="project" value="InterPro"/>
</dbReference>
<dbReference type="EMBL" id="KF459703">
    <property type="status" value="NOT_ANNOTATED_CDS"/>
    <property type="molecule type" value="Genomic_DNA"/>
</dbReference>
<reference evidence="2 3" key="3">
    <citation type="journal article" date="2004" name="Nature">
        <title>Finishing the euchromatic sequence of the human genome.</title>
        <authorList>
            <consortium name="International Human Genome Sequencing Consortium"/>
        </authorList>
    </citation>
    <scope>NUCLEOTIDE SEQUENCE [LARGE SCALE GENOMIC DNA]</scope>
</reference>
<reference evidence="2 3" key="2">
    <citation type="journal article" date="2004" name="Nature">
        <title>The DNA sequence and biology of human chromosome 19.</title>
        <authorList>
            <person name="Grimwood J."/>
            <person name="Gordon L.A."/>
            <person name="Olsen A."/>
            <person name="Terry A."/>
            <person name="Schmutz J."/>
            <person name="Lamerdin J."/>
            <person name="Hellsten U."/>
            <person name="Goodstein D."/>
            <person name="Couronne O."/>
            <person name="Tran-Gyamfi M."/>
            <person name="Aerts A."/>
            <person name="Altherr M."/>
            <person name="Ashworth L."/>
            <person name="Bajorek E."/>
            <person name="Black S."/>
            <person name="Branscomb E."/>
            <person name="Caenepeel S."/>
            <person name="Carrano A."/>
            <person name="Caoile C."/>
            <person name="Chan Y.M."/>
            <person name="Christensen M."/>
            <person name="Cleland C.A."/>
            <person name="Copeland A."/>
            <person name="Dalin E."/>
            <person name="Dehal P."/>
            <person name="Denys M."/>
            <person name="Detter J.C."/>
            <person name="Escobar J."/>
            <person name="Flowers D."/>
            <person name="Fotopulos D."/>
            <person name="Garcia C."/>
            <person name="Georgescu A.M."/>
            <person name="Glavina T."/>
            <person name="Gomez M."/>
            <person name="Gonzales E."/>
            <person name="Groza M."/>
            <person name="Hammon N."/>
            <person name="Hawkins T."/>
            <person name="Haydu L."/>
            <person name="Ho I."/>
            <person name="Huang W."/>
            <person name="Israni S."/>
            <person name="Jett J."/>
            <person name="Kadner K."/>
            <person name="Kimball H."/>
            <person name="Kobayashi A."/>
            <person name="Larionov V."/>
            <person name="Leem S.H."/>
            <person name="Lopez F."/>
            <person name="Lou Y."/>
            <person name="Lowry S."/>
            <person name="Malfatti S."/>
            <person name="Martinez D."/>
            <person name="McCready P."/>
            <person name="Medina C."/>
            <person name="Morgan J."/>
            <person name="Nelson K."/>
            <person name="Nolan M."/>
            <person name="Ovcharenko I."/>
            <person name="Pitluck S."/>
            <person name="Pollard M."/>
            <person name="Popkie A.P."/>
            <person name="Predki P."/>
            <person name="Quan G."/>
            <person name="Ramirez L."/>
            <person name="Rash S."/>
            <person name="Retterer J."/>
            <person name="Rodriguez A."/>
            <person name="Rogers S."/>
            <person name="Salamov A."/>
            <person name="Salazar A."/>
            <person name="She X."/>
            <person name="Smith D."/>
            <person name="Slezak T."/>
            <person name="Solovyev V."/>
            <person name="Thayer N."/>
            <person name="Tice H."/>
            <person name="Tsai M."/>
            <person name="Ustaszewska A."/>
            <person name="Vo N."/>
            <person name="Wagner M."/>
            <person name="Wheeler J."/>
            <person name="Wu K."/>
            <person name="Xie G."/>
            <person name="Yang J."/>
            <person name="Dubchak I."/>
            <person name="Furey T.S."/>
            <person name="DeJong P."/>
            <person name="Dickson M."/>
            <person name="Gordon D."/>
            <person name="Eichler E.E."/>
            <person name="Pennacchio L.A."/>
            <person name="Richardson P."/>
            <person name="Stubbs L."/>
            <person name="Rokhsar D.S."/>
            <person name="Myers R.M."/>
            <person name="Rubin E.M."/>
            <person name="Lucas S.M."/>
        </authorList>
    </citation>
    <scope>NUCLEOTIDE SEQUENCE [LARGE SCALE GENOMIC DNA]</scope>
</reference>
<dbReference type="OrthoDB" id="40579at2759"/>
<feature type="non-terminal residue" evidence="2">
    <location>
        <position position="113"/>
    </location>
</feature>
<dbReference type="EMBL" id="AC003005">
    <property type="status" value="NOT_ANNOTATED_CDS"/>
    <property type="molecule type" value="Genomic_DNA"/>
</dbReference>
<dbReference type="PANTHER" id="PTHR23232">
    <property type="entry name" value="KRAB DOMAIN C2H2 ZINC FINGER"/>
    <property type="match status" value="1"/>
</dbReference>
<dbReference type="SUPFAM" id="SSF109640">
    <property type="entry name" value="KRAB domain (Kruppel-associated box)"/>
    <property type="match status" value="1"/>
</dbReference>
<dbReference type="Proteomes" id="UP000005640">
    <property type="component" value="Chromosome 19"/>
</dbReference>
<dbReference type="SMR" id="E5RHZ9"/>
<reference evidence="2 3" key="1">
    <citation type="journal article" date="2001" name="Nature">
        <title>Initial sequencing and analysis of the human genome.</title>
        <authorList>
            <consortium name="International Human Genome Sequencing Consortium"/>
            <person name="Lander E.S."/>
            <person name="Linton L.M."/>
            <person name="Birren B."/>
            <person name="Nusbaum C."/>
            <person name="Zody M.C."/>
            <person name="Baldwin J."/>
            <person name="Devon K."/>
            <person name="Dewar K."/>
            <person name="Doyle M."/>
            <person name="FitzHugh W."/>
            <person name="Funke R."/>
            <person name="Gage D."/>
            <person name="Harris K."/>
            <person name="Heaford A."/>
            <person name="Howland J."/>
            <person name="Kann L."/>
            <person name="Lehoczky J."/>
            <person name="LeVine R."/>
            <person name="McEwan P."/>
            <person name="McKernan K."/>
            <person name="Meldrim J."/>
            <person name="Mesirov J.P."/>
            <person name="Miranda C."/>
            <person name="Morris W."/>
            <person name="Naylor J."/>
            <person name="Raymond C."/>
            <person name="Rosetti M."/>
            <person name="Santos R."/>
            <person name="Sheridan A."/>
            <person name="Sougnez C."/>
            <person name="Stange-Thomann N."/>
            <person name="Stojanovic N."/>
            <person name="Subramanian A."/>
            <person name="Wyman D."/>
            <person name="Rogers J."/>
            <person name="Sulston J."/>
            <person name="Ainscough R."/>
            <person name="Beck S."/>
            <person name="Bentley D."/>
            <person name="Burton J."/>
            <person name="Clee C."/>
            <person name="Carter N."/>
            <person name="Coulson A."/>
            <person name="Deadman R."/>
            <person name="Deloukas P."/>
            <person name="Dunham A."/>
            <person name="Dunham I."/>
            <person name="Durbin R."/>
            <person name="French L."/>
            <person name="Grafham D."/>
            <person name="Gregory S."/>
            <person name="Hubbard T."/>
            <person name="Humphray S."/>
            <person name="Hunt A."/>
            <person name="Jones M."/>
            <person name="Lloyd C."/>
            <person name="McMurray A."/>
            <person name="Matthews L."/>
            <person name="Mercer S."/>
            <person name="Milne S."/>
            <person name="Mullikin J.C."/>
            <person name="Mungall A."/>
            <person name="Plumb R."/>
            <person name="Ross M."/>
            <person name="Shownkeen R."/>
            <person name="Sims S."/>
            <person name="Waterston R.H."/>
            <person name="Wilson R.K."/>
            <person name="Hillier L.W."/>
            <person name="McPherson J.D."/>
            <person name="Marra M.A."/>
            <person name="Mardis E.R."/>
            <person name="Fulton L.A."/>
            <person name="Chinwalla A.T."/>
            <person name="Pepin K.H."/>
            <person name="Gish W.R."/>
            <person name="Chissoe S.L."/>
            <person name="Wendl M.C."/>
            <person name="Delehaunty K.D."/>
            <person name="Miner T.L."/>
            <person name="Delehaunty A."/>
            <person name="Kramer J.B."/>
            <person name="Cook L.L."/>
            <person name="Fulton R.S."/>
            <person name="Johnson D.L."/>
            <person name="Minx P.J."/>
            <person name="Clifton S.W."/>
            <person name="Hawkins T."/>
            <person name="Branscomb E."/>
            <person name="Predki P."/>
            <person name="Richardson P."/>
            <person name="Wenning S."/>
            <person name="Slezak T."/>
            <person name="Doggett N."/>
            <person name="Cheng J.F."/>
            <person name="Olsen A."/>
            <person name="Lucas S."/>
            <person name="Elkin C."/>
            <person name="Uberbacher E."/>
            <person name="Frazier M."/>
            <person name="Gibbs R.A."/>
            <person name="Muzny D.M."/>
            <person name="Scherer S.E."/>
            <person name="Bouck J.B."/>
            <person name="Sodergren E.J."/>
            <person name="Worley K.C."/>
            <person name="Rives C.M."/>
            <person name="Gorrell J.H."/>
            <person name="Metzker M.L."/>
            <person name="Naylor S.L."/>
            <person name="Kucherlapati R.S."/>
            <person name="Nelson D.L."/>
            <person name="Weinstock G.M."/>
            <person name="Sakaki Y."/>
            <person name="Fujiyama A."/>
            <person name="Hattori M."/>
            <person name="Yada T."/>
            <person name="Toyoda A."/>
            <person name="Itoh T."/>
            <person name="Kawagoe C."/>
            <person name="Watanabe H."/>
            <person name="Totoki Y."/>
            <person name="Taylor T."/>
            <person name="Weissenbach J."/>
            <person name="Heilig R."/>
            <person name="Saurin W."/>
            <person name="Artiguenave F."/>
            <person name="Brottier P."/>
            <person name="Bruls T."/>
            <person name="Pelletier E."/>
            <person name="Robert C."/>
            <person name="Wincker P."/>
            <person name="Smith D.R."/>
            <person name="Doucette-Stamm L."/>
            <person name="Rubenfield M."/>
            <person name="Weinstock K."/>
            <person name="Lee H.M."/>
            <person name="Dubois J."/>
            <person name="Rosenthal A."/>
            <person name="Platzer M."/>
            <person name="Nyakatura G."/>
            <person name="Taudien S."/>
            <person name="Rump A."/>
            <person name="Yang H."/>
            <person name="Yu J."/>
            <person name="Wang J."/>
            <person name="Huang G."/>
            <person name="Gu J."/>
            <person name="Hood L."/>
            <person name="Rowen L."/>
            <person name="Madan A."/>
            <person name="Qin S."/>
            <person name="Davis R.W."/>
            <person name="Federspiel N.A."/>
            <person name="Abola A.P."/>
            <person name="Proctor M.J."/>
            <person name="Myers R.M."/>
            <person name="Schmutz J."/>
            <person name="Dickson M."/>
            <person name="Grimwood J."/>
            <person name="Cox D.R."/>
            <person name="Olson M.V."/>
            <person name="Kaul R."/>
            <person name="Raymond C."/>
            <person name="Shimizu N."/>
            <person name="Kawasaki K."/>
            <person name="Minoshima S."/>
            <person name="Evans G.A."/>
            <person name="Athanasiou M."/>
            <person name="Schultz R."/>
            <person name="Roe B.A."/>
            <person name="Chen F."/>
            <person name="Pan H."/>
            <person name="Ramser J."/>
            <person name="Lehrach H."/>
            <person name="Reinhardt R."/>
            <person name="McCombie W.R."/>
            <person name="de la Bastide M."/>
            <person name="Dedhia N."/>
            <person name="Blocker H."/>
            <person name="Hornischer K."/>
            <person name="Nordsiek G."/>
            <person name="Agarwala R."/>
            <person name="Aravind L."/>
            <person name="Bailey J.A."/>
            <person name="Bateman A."/>
            <person name="Batzoglou S."/>
            <person name="Birney E."/>
            <person name="Bork P."/>
            <person name="Brown D.G."/>
            <person name="Burge C.B."/>
            <person name="Cerutti L."/>
            <person name="Chen H.C."/>
            <person name="Church D."/>
            <person name="Clamp M."/>
            <person name="Copley R.R."/>
            <person name="Doerks T."/>
            <person name="Eddy S.R."/>
            <person name="Eichler E.E."/>
            <person name="Furey T.S."/>
            <person name="Galagan J."/>
            <person name="Gilbert J.G."/>
            <person name="Harmon C."/>
            <person name="Hayashizaki Y."/>
            <person name="Haussler D."/>
            <person name="Hermjakob H."/>
            <person name="Hokamp K."/>
            <person name="Jang W."/>
            <person name="Johnson L.S."/>
            <person name="Jones T.A."/>
            <person name="Kasif S."/>
            <person name="Kaspryzk A."/>
            <person name="Kennedy S."/>
            <person name="Kent W.J."/>
            <person name="Kitts P."/>
            <person name="Koonin E.V."/>
            <person name="Korf I."/>
            <person name="Kulp D."/>
            <person name="Lancet D."/>
            <person name="Lowe T.M."/>
            <person name="McLysaght A."/>
            <person name="Mikkelsen T."/>
            <person name="Moran J.V."/>
            <person name="Mulder N."/>
            <person name="Pollara V.J."/>
            <person name="Ponting C.P."/>
            <person name="Schuler G."/>
            <person name="Schultz J."/>
            <person name="Slater G."/>
            <person name="Smit A.F."/>
            <person name="Stupka E."/>
            <person name="Szustakowski J."/>
            <person name="Thierry-Mieg D."/>
            <person name="Thierry-Mieg J."/>
            <person name="Wagner L."/>
            <person name="Wallis J."/>
            <person name="Wheeler R."/>
            <person name="Williams A."/>
            <person name="Wolf Y.I."/>
            <person name="Wolfe K.H."/>
            <person name="Yang S.P."/>
            <person name="Yeh R.F."/>
            <person name="Collins F."/>
            <person name="Guyer M.S."/>
            <person name="Peterson J."/>
            <person name="Felsenfeld A."/>
            <person name="Wetterstrand K.A."/>
            <person name="Patrinos A."/>
            <person name="Morgan M.J."/>
            <person name="de Jong P."/>
            <person name="Catanese J.J."/>
            <person name="Osoegawa K."/>
            <person name="Shizuya H."/>
            <person name="Choi S."/>
            <person name="Chen Y.J."/>
        </authorList>
    </citation>
    <scope>NUCLEOTIDE SEQUENCE [LARGE SCALE GENOMIC DNA]</scope>
</reference>
<dbReference type="InterPro" id="IPR001909">
    <property type="entry name" value="KRAB"/>
</dbReference>
<evidence type="ECO:0000313" key="2">
    <source>
        <dbReference type="Ensembl" id="ENSP00000428515.1"/>
    </source>
</evidence>
<evidence type="ECO:0000259" key="1">
    <source>
        <dbReference type="PROSITE" id="PS50805"/>
    </source>
</evidence>
<dbReference type="Ensembl" id="ENST00000523312.1">
    <property type="protein sequence ID" value="ENSP00000428515.1"/>
    <property type="gene ID" value="ENSG00000105136.22"/>
</dbReference>
<name>E5RHZ9_HUMAN</name>
<dbReference type="GeneTree" id="ENSGT00940000164209"/>
<keyword evidence="3" id="KW-1185">Reference proteome</keyword>
<protein>
    <submittedName>
        <fullName evidence="2">Zinc finger protein 419</fullName>
    </submittedName>
</protein>
<dbReference type="Bgee" id="ENSG00000105136">
    <property type="expression patterns" value="Expressed in olfactory bulb and 200 other cell types or tissues"/>
</dbReference>
<accession>E5RHZ9</accession>
<dbReference type="MassIVE" id="E5RHZ9"/>
<dbReference type="UCSC" id="uc061dkv.1">
    <property type="organism name" value="human"/>
</dbReference>
<proteinExistence type="predicted"/>
<dbReference type="Pfam" id="PF01352">
    <property type="entry name" value="KRAB"/>
    <property type="match status" value="1"/>
</dbReference>
<dbReference type="Gene3D" id="6.10.140.140">
    <property type="match status" value="1"/>
</dbReference>
<feature type="domain" description="KRAB" evidence="1">
    <location>
        <begin position="14"/>
        <end position="113"/>
    </location>
</feature>
<dbReference type="InterPro" id="IPR050169">
    <property type="entry name" value="Krueppel_C2H2_ZnF"/>
</dbReference>
<dbReference type="AlphaFoldDB" id="E5RHZ9"/>
<reference evidence="2" key="5">
    <citation type="submission" date="2025-09" db="UniProtKB">
        <authorList>
            <consortium name="Ensembl"/>
        </authorList>
    </citation>
    <scope>IDENTIFICATION</scope>
</reference>
<dbReference type="InterPro" id="IPR036051">
    <property type="entry name" value="KRAB_dom_sf"/>
</dbReference>
<dbReference type="HGNC" id="HGNC:20648">
    <property type="gene designation" value="ZNF419"/>
</dbReference>
<dbReference type="SMART" id="SM00349">
    <property type="entry name" value="KRAB"/>
    <property type="match status" value="1"/>
</dbReference>
<organism evidence="2 3">
    <name type="scientific">Homo sapiens</name>
    <name type="common">Human</name>
    <dbReference type="NCBI Taxonomy" id="9606"/>
    <lineage>
        <taxon>Eukaryota</taxon>
        <taxon>Metazoa</taxon>
        <taxon>Chordata</taxon>
        <taxon>Craniata</taxon>
        <taxon>Vertebrata</taxon>
        <taxon>Euteleostomi</taxon>
        <taxon>Mammalia</taxon>
        <taxon>Eutheria</taxon>
        <taxon>Euarchontoglires</taxon>
        <taxon>Primates</taxon>
        <taxon>Haplorrhini</taxon>
        <taxon>Catarrhini</taxon>
        <taxon>Hominidae</taxon>
        <taxon>Homo</taxon>
    </lineage>
</organism>
<reference evidence="2" key="4">
    <citation type="submission" date="2025-08" db="UniProtKB">
        <authorList>
            <consortium name="Ensembl"/>
        </authorList>
    </citation>
    <scope>IDENTIFICATION</scope>
</reference>
<dbReference type="OpenTargets" id="ENSG00000105136"/>